<evidence type="ECO:0000256" key="1">
    <source>
        <dbReference type="SAM" id="MobiDB-lite"/>
    </source>
</evidence>
<dbReference type="InterPro" id="IPR002782">
    <property type="entry name" value="Mut7-C_RNAse_dom"/>
</dbReference>
<feature type="compositionally biased region" description="Acidic residues" evidence="1">
    <location>
        <begin position="843"/>
        <end position="861"/>
    </location>
</feature>
<reference evidence="3 4" key="1">
    <citation type="journal article" date="2017" name="PLoS Biol.">
        <title>The sea cucumber genome provides insights into morphological evolution and visceral regeneration.</title>
        <authorList>
            <person name="Zhang X."/>
            <person name="Sun L."/>
            <person name="Yuan J."/>
            <person name="Sun Y."/>
            <person name="Gao Y."/>
            <person name="Zhang L."/>
            <person name="Li S."/>
            <person name="Dai H."/>
            <person name="Hamel J.F."/>
            <person name="Liu C."/>
            <person name="Yu Y."/>
            <person name="Liu S."/>
            <person name="Lin W."/>
            <person name="Guo K."/>
            <person name="Jin S."/>
            <person name="Xu P."/>
            <person name="Storey K.B."/>
            <person name="Huan P."/>
            <person name="Zhang T."/>
            <person name="Zhou Y."/>
            <person name="Zhang J."/>
            <person name="Lin C."/>
            <person name="Li X."/>
            <person name="Xing L."/>
            <person name="Huo D."/>
            <person name="Sun M."/>
            <person name="Wang L."/>
            <person name="Mercier A."/>
            <person name="Li F."/>
            <person name="Yang H."/>
            <person name="Xiang J."/>
        </authorList>
    </citation>
    <scope>NUCLEOTIDE SEQUENCE [LARGE SCALE GENOMIC DNA]</scope>
    <source>
        <strain evidence="3">Shaxun</strain>
        <tissue evidence="3">Muscle</tissue>
    </source>
</reference>
<dbReference type="OrthoDB" id="18193at2759"/>
<dbReference type="Gene3D" id="3.30.420.10">
    <property type="entry name" value="Ribonuclease H-like superfamily/Ribonuclease H"/>
    <property type="match status" value="1"/>
</dbReference>
<dbReference type="AlphaFoldDB" id="A0A2G8KUU5"/>
<feature type="compositionally biased region" description="Polar residues" evidence="1">
    <location>
        <begin position="34"/>
        <end position="43"/>
    </location>
</feature>
<dbReference type="PANTHER" id="PTHR47765:SF2">
    <property type="entry name" value="EXONUCLEASE MUT-7 HOMOLOG"/>
    <property type="match status" value="1"/>
</dbReference>
<dbReference type="GO" id="GO:0006139">
    <property type="term" value="P:nucleobase-containing compound metabolic process"/>
    <property type="evidence" value="ECO:0007669"/>
    <property type="project" value="InterPro"/>
</dbReference>
<feature type="region of interest" description="Disordered" evidence="1">
    <location>
        <begin position="641"/>
        <end position="663"/>
    </location>
</feature>
<dbReference type="InterPro" id="IPR052408">
    <property type="entry name" value="Exonuclease_MUT-7-like"/>
</dbReference>
<comment type="caution">
    <text evidence="3">The sequence shown here is derived from an EMBL/GenBank/DDBJ whole genome shotgun (WGS) entry which is preliminary data.</text>
</comment>
<sequence>MSTEPPTFESTNSTVSVTGVIEIVILSSKRGDMSHNSAWTPQEHTGAEGPSRMPSSARQDETTTAPYEPLLLRMKDYWNKRDKQLIKQLLVANLSSLPPAKHHGLVFFMLDRSDNLRTKKADSMGLVILREFDCIVQRNEKEYERIMQTFTDDYKLEVLQLATMAHNNVFTLMCKLYGLDKPGNESLASHINVMLARHQYKEASICATALNLQYLFKLEDIVLPLIFQDKVNLVELYIKPRKEIQKQLVIRLDGYCSRRFDLQSFVDSFNIPGTRLEKLRPKNLSKLIVRLVKMFNLDITLCPNTLQFRELGSIRYLLYKKYIEKSMSHTTWDELITAAVGTDEYLMREVVELLMSYNDASLAAKFAHRFNLPKDSLHPVVLNALKELSLNESKSSVNTEEENWDDAHDGYSEMESKFHQFHFKDDCILTVDNISKLKMCAQTIFQPSNVIGMDMEWKPSLTIKQNASQISVVQLSTANQVFLLDMIALSGNENEQLVGRFFSDFFLNPDVIKLGYGAETDFLMLKKSYPLLQSSIRDRQAFVDLAVVQENAFKMNAGIFQYESDGREKGLSELVLLCFGKPLNKMEQMSNWEIRPLRKAQVQYAALDAYCLIEVYNYLNARLKEVTPGLDLVQLYASSQTKPKTSREKTKKNKKAIRREKQQQKVETFRQGMEQVAKLQRPSISSRDFRVVCDNMLQGLGRYLRACGVDVKILENSDDHDLAAKIAREEHRVILTSGLPFHTLKSHVQEGCCMDVRTDLKAQDQVADVLRYFNVKVTSKDIFSRCQVCNSNKYVAVNQADMKRLWLERKLARASAGTPRDPVSASRPCDAVSPGIGPLSNYSDEEDEFETPDDDVDDDNNEFVYKGPATSKDHSSPSAFPSADDGRGPESEGVHKMYDKDLLRTDLSIDFRNARFSNNTIIQVDNILEGVLNNVQLYYVCSECGKVFWEGGHFQRISEQFGHVISKD</sequence>
<dbReference type="STRING" id="307972.A0A2G8KUU5"/>
<evidence type="ECO:0000259" key="2">
    <source>
        <dbReference type="SMART" id="SM00474"/>
    </source>
</evidence>
<feature type="compositionally biased region" description="Basic and acidic residues" evidence="1">
    <location>
        <begin position="884"/>
        <end position="893"/>
    </location>
</feature>
<dbReference type="SUPFAM" id="SSF53098">
    <property type="entry name" value="Ribonuclease H-like"/>
    <property type="match status" value="1"/>
</dbReference>
<feature type="compositionally biased region" description="Basic residues" evidence="1">
    <location>
        <begin position="649"/>
        <end position="658"/>
    </location>
</feature>
<feature type="region of interest" description="Disordered" evidence="1">
    <location>
        <begin position="33"/>
        <end position="65"/>
    </location>
</feature>
<dbReference type="SMART" id="SM00474">
    <property type="entry name" value="35EXOc"/>
    <property type="match status" value="1"/>
</dbReference>
<dbReference type="EMBL" id="MRZV01000356">
    <property type="protein sequence ID" value="PIK51788.1"/>
    <property type="molecule type" value="Genomic_DNA"/>
</dbReference>
<accession>A0A2G8KUU5</accession>
<dbReference type="Proteomes" id="UP000230750">
    <property type="component" value="Unassembled WGS sequence"/>
</dbReference>
<gene>
    <name evidence="3" type="ORF">BSL78_11312</name>
</gene>
<dbReference type="InterPro" id="IPR036397">
    <property type="entry name" value="RNaseH_sf"/>
</dbReference>
<name>A0A2G8KUU5_STIJA</name>
<dbReference type="GO" id="GO:0003676">
    <property type="term" value="F:nucleic acid binding"/>
    <property type="evidence" value="ECO:0007669"/>
    <property type="project" value="InterPro"/>
</dbReference>
<evidence type="ECO:0000313" key="3">
    <source>
        <dbReference type="EMBL" id="PIK51788.1"/>
    </source>
</evidence>
<dbReference type="Pfam" id="PF01612">
    <property type="entry name" value="DNA_pol_A_exo1"/>
    <property type="match status" value="1"/>
</dbReference>
<organism evidence="3 4">
    <name type="scientific">Stichopus japonicus</name>
    <name type="common">Sea cucumber</name>
    <dbReference type="NCBI Taxonomy" id="307972"/>
    <lineage>
        <taxon>Eukaryota</taxon>
        <taxon>Metazoa</taxon>
        <taxon>Echinodermata</taxon>
        <taxon>Eleutherozoa</taxon>
        <taxon>Echinozoa</taxon>
        <taxon>Holothuroidea</taxon>
        <taxon>Aspidochirotacea</taxon>
        <taxon>Aspidochirotida</taxon>
        <taxon>Stichopodidae</taxon>
        <taxon>Apostichopus</taxon>
    </lineage>
</organism>
<dbReference type="PANTHER" id="PTHR47765">
    <property type="entry name" value="3'-5' EXONUCLEASE DOMAIN-CONTAINING PROTEIN"/>
    <property type="match status" value="1"/>
</dbReference>
<keyword evidence="4" id="KW-1185">Reference proteome</keyword>
<dbReference type="InterPro" id="IPR002562">
    <property type="entry name" value="3'-5'_exonuclease_dom"/>
</dbReference>
<keyword evidence="3" id="KW-0269">Exonuclease</keyword>
<dbReference type="Pfam" id="PF01927">
    <property type="entry name" value="Mut7-C"/>
    <property type="match status" value="2"/>
</dbReference>
<keyword evidence="3" id="KW-0378">Hydrolase</keyword>
<dbReference type="InterPro" id="IPR012337">
    <property type="entry name" value="RNaseH-like_sf"/>
</dbReference>
<keyword evidence="3" id="KW-0540">Nuclease</keyword>
<proteinExistence type="predicted"/>
<evidence type="ECO:0000313" key="4">
    <source>
        <dbReference type="Proteomes" id="UP000230750"/>
    </source>
</evidence>
<feature type="domain" description="3'-5' exonuclease" evidence="2">
    <location>
        <begin position="421"/>
        <end position="624"/>
    </location>
</feature>
<feature type="compositionally biased region" description="Polar residues" evidence="1">
    <location>
        <begin position="53"/>
        <end position="65"/>
    </location>
</feature>
<dbReference type="GO" id="GO:0008408">
    <property type="term" value="F:3'-5' exonuclease activity"/>
    <property type="evidence" value="ECO:0007669"/>
    <property type="project" value="InterPro"/>
</dbReference>
<feature type="region of interest" description="Disordered" evidence="1">
    <location>
        <begin position="816"/>
        <end position="893"/>
    </location>
</feature>
<protein>
    <submittedName>
        <fullName evidence="3">Putative exonuclease mut-7-like</fullName>
    </submittedName>
</protein>